<reference evidence="3" key="2">
    <citation type="submission" date="2023-11" db="UniProtKB">
        <authorList>
            <consortium name="WormBaseParasite"/>
        </authorList>
    </citation>
    <scope>IDENTIFICATION</scope>
</reference>
<protein>
    <submittedName>
        <fullName evidence="3">CUPID domain-containing protein</fullName>
    </submittedName>
</protein>
<accession>A0AA85JRH5</accession>
<name>A0AA85JRH5_TRIRE</name>
<dbReference type="WBParaSite" id="TREG1_36190.2">
    <property type="protein sequence ID" value="TREG1_36190.2"/>
    <property type="gene ID" value="TREG1_36190"/>
</dbReference>
<reference evidence="2" key="1">
    <citation type="submission" date="2022-06" db="EMBL/GenBank/DDBJ databases">
        <authorList>
            <person name="Berger JAMES D."/>
            <person name="Berger JAMES D."/>
        </authorList>
    </citation>
    <scope>NUCLEOTIDE SEQUENCE [LARGE SCALE GENOMIC DNA]</scope>
</reference>
<feature type="compositionally biased region" description="Low complexity" evidence="1">
    <location>
        <begin position="20"/>
        <end position="29"/>
    </location>
</feature>
<sequence>MKRPNGDNHLVFDNRLNGDTTTPTTSKSSESAKDCRKRKALRIQFLAESVRLRELTVMRMKRDIDKLHIIYFSYLNYVSI</sequence>
<feature type="compositionally biased region" description="Basic and acidic residues" evidence="1">
    <location>
        <begin position="1"/>
        <end position="12"/>
    </location>
</feature>
<evidence type="ECO:0000313" key="3">
    <source>
        <dbReference type="WBParaSite" id="TREG1_36190.2"/>
    </source>
</evidence>
<keyword evidence="2" id="KW-1185">Reference proteome</keyword>
<dbReference type="AlphaFoldDB" id="A0AA85JRH5"/>
<evidence type="ECO:0000256" key="1">
    <source>
        <dbReference type="SAM" id="MobiDB-lite"/>
    </source>
</evidence>
<feature type="region of interest" description="Disordered" evidence="1">
    <location>
        <begin position="1"/>
        <end position="35"/>
    </location>
</feature>
<proteinExistence type="predicted"/>
<evidence type="ECO:0000313" key="2">
    <source>
        <dbReference type="Proteomes" id="UP000050795"/>
    </source>
</evidence>
<organism evidence="2 3">
    <name type="scientific">Trichobilharzia regenti</name>
    <name type="common">Nasal bird schistosome</name>
    <dbReference type="NCBI Taxonomy" id="157069"/>
    <lineage>
        <taxon>Eukaryota</taxon>
        <taxon>Metazoa</taxon>
        <taxon>Spiralia</taxon>
        <taxon>Lophotrochozoa</taxon>
        <taxon>Platyhelminthes</taxon>
        <taxon>Trematoda</taxon>
        <taxon>Digenea</taxon>
        <taxon>Strigeidida</taxon>
        <taxon>Schistosomatoidea</taxon>
        <taxon>Schistosomatidae</taxon>
        <taxon>Trichobilharzia</taxon>
    </lineage>
</organism>
<dbReference type="Proteomes" id="UP000050795">
    <property type="component" value="Unassembled WGS sequence"/>
</dbReference>